<dbReference type="Proteomes" id="UP001620626">
    <property type="component" value="Unassembled WGS sequence"/>
</dbReference>
<feature type="transmembrane region" description="Helical" evidence="12">
    <location>
        <begin position="80"/>
        <end position="97"/>
    </location>
</feature>
<keyword evidence="4 12" id="KW-0812">Transmembrane</keyword>
<evidence type="ECO:0000256" key="11">
    <source>
        <dbReference type="ARBA" id="ARBA00047978"/>
    </source>
</evidence>
<evidence type="ECO:0000256" key="9">
    <source>
        <dbReference type="ARBA" id="ARBA00038867"/>
    </source>
</evidence>
<dbReference type="GO" id="GO:0016020">
    <property type="term" value="C:membrane"/>
    <property type="evidence" value="ECO:0007669"/>
    <property type="project" value="UniProtKB-SubCell"/>
</dbReference>
<keyword evidence="2" id="KW-0808">Transferase</keyword>
<feature type="transmembrane region" description="Helical" evidence="12">
    <location>
        <begin position="103"/>
        <end position="122"/>
    </location>
</feature>
<name>A0ABD2IRJ7_9BILA</name>
<feature type="transmembrane region" description="Helical" evidence="12">
    <location>
        <begin position="369"/>
        <end position="387"/>
    </location>
</feature>
<dbReference type="EMBL" id="JBICBT010000406">
    <property type="protein sequence ID" value="KAL3114978.1"/>
    <property type="molecule type" value="Genomic_DNA"/>
</dbReference>
<keyword evidence="7" id="KW-0012">Acyltransferase</keyword>
<feature type="transmembrane region" description="Helical" evidence="12">
    <location>
        <begin position="446"/>
        <end position="464"/>
    </location>
</feature>
<comment type="subcellular location">
    <subcellularLocation>
        <location evidence="1">Membrane</location>
        <topology evidence="1">Multi-pass membrane protein</topology>
    </subcellularLocation>
</comment>
<dbReference type="AlphaFoldDB" id="A0ABD2IRJ7"/>
<evidence type="ECO:0000256" key="1">
    <source>
        <dbReference type="ARBA" id="ARBA00004141"/>
    </source>
</evidence>
<dbReference type="InterPro" id="IPR049941">
    <property type="entry name" value="LPLAT_7/PORCN-like"/>
</dbReference>
<dbReference type="GO" id="GO:0016055">
    <property type="term" value="P:Wnt signaling pathway"/>
    <property type="evidence" value="ECO:0007669"/>
    <property type="project" value="UniProtKB-KW"/>
</dbReference>
<keyword evidence="3" id="KW-0879">Wnt signaling pathway</keyword>
<accession>A0ABD2IRJ7</accession>
<gene>
    <name evidence="14" type="ORF">niasHT_011414</name>
    <name evidence="13" type="ORF">niasHT_039339</name>
</gene>
<evidence type="ECO:0000256" key="6">
    <source>
        <dbReference type="ARBA" id="ARBA00023136"/>
    </source>
</evidence>
<evidence type="ECO:0000256" key="12">
    <source>
        <dbReference type="SAM" id="Phobius"/>
    </source>
</evidence>
<keyword evidence="6 12" id="KW-0472">Membrane</keyword>
<feature type="transmembrane region" description="Helical" evidence="12">
    <location>
        <begin position="237"/>
        <end position="258"/>
    </location>
</feature>
<feature type="transmembrane region" description="Helical" evidence="12">
    <location>
        <begin position="47"/>
        <end position="73"/>
    </location>
</feature>
<dbReference type="InterPro" id="IPR004299">
    <property type="entry name" value="MBOAT_fam"/>
</dbReference>
<comment type="similarity">
    <text evidence="8">Belongs to the membrane-bound acyltransferase family. Porcupine subfamily.</text>
</comment>
<dbReference type="PANTHER" id="PTHR13906:SF12">
    <property type="entry name" value="PROTEIN-SERINE O-PALMITOLEOYLTRANSFERASE PORCUPINE"/>
    <property type="match status" value="1"/>
</dbReference>
<evidence type="ECO:0000256" key="10">
    <source>
        <dbReference type="ARBA" id="ARBA00040371"/>
    </source>
</evidence>
<comment type="caution">
    <text evidence="13">The sequence shown here is derived from an EMBL/GenBank/DDBJ whole genome shotgun (WGS) entry which is preliminary data.</text>
</comment>
<evidence type="ECO:0000256" key="2">
    <source>
        <dbReference type="ARBA" id="ARBA00022679"/>
    </source>
</evidence>
<evidence type="ECO:0000313" key="13">
    <source>
        <dbReference type="EMBL" id="KAL3080747.1"/>
    </source>
</evidence>
<comment type="catalytic activity">
    <reaction evidence="11">
        <text>[Wnt protein]-L-serine + (9Z)-hexadecenoyl-CoA = [Wnt protein]-O-(9Z)-hexadecenoyl-L-serine + CoA</text>
        <dbReference type="Rhea" id="RHEA:45336"/>
        <dbReference type="Rhea" id="RHEA-COMP:11170"/>
        <dbReference type="Rhea" id="RHEA-COMP:11171"/>
        <dbReference type="ChEBI" id="CHEBI:29999"/>
        <dbReference type="ChEBI" id="CHEBI:57287"/>
        <dbReference type="ChEBI" id="CHEBI:61540"/>
        <dbReference type="ChEBI" id="CHEBI:85189"/>
        <dbReference type="EC" id="2.3.1.250"/>
    </reaction>
</comment>
<organism evidence="13 15">
    <name type="scientific">Heterodera trifolii</name>
    <dbReference type="NCBI Taxonomy" id="157864"/>
    <lineage>
        <taxon>Eukaryota</taxon>
        <taxon>Metazoa</taxon>
        <taxon>Ecdysozoa</taxon>
        <taxon>Nematoda</taxon>
        <taxon>Chromadorea</taxon>
        <taxon>Rhabditida</taxon>
        <taxon>Tylenchina</taxon>
        <taxon>Tylenchomorpha</taxon>
        <taxon>Tylenchoidea</taxon>
        <taxon>Heteroderidae</taxon>
        <taxon>Heteroderinae</taxon>
        <taxon>Heterodera</taxon>
    </lineage>
</organism>
<dbReference type="EMBL" id="JBICBT010001148">
    <property type="protein sequence ID" value="KAL3080747.1"/>
    <property type="molecule type" value="Genomic_DNA"/>
</dbReference>
<protein>
    <recommendedName>
        <fullName evidence="10">Protein-serine O-palmitoleoyltransferase porcupine</fullName>
        <ecNumber evidence="9">2.3.1.250</ecNumber>
    </recommendedName>
</protein>
<evidence type="ECO:0000256" key="8">
    <source>
        <dbReference type="ARBA" id="ARBA00038269"/>
    </source>
</evidence>
<reference evidence="13 15" key="1">
    <citation type="submission" date="2024-10" db="EMBL/GenBank/DDBJ databases">
        <authorList>
            <person name="Kim D."/>
        </authorList>
    </citation>
    <scope>NUCLEOTIDE SEQUENCE [LARGE SCALE GENOMIC DNA]</scope>
    <source>
        <strain evidence="13">BH-2024</strain>
    </source>
</reference>
<feature type="transmembrane region" description="Helical" evidence="12">
    <location>
        <begin position="399"/>
        <end position="420"/>
    </location>
</feature>
<evidence type="ECO:0000256" key="5">
    <source>
        <dbReference type="ARBA" id="ARBA00022989"/>
    </source>
</evidence>
<dbReference type="Pfam" id="PF03062">
    <property type="entry name" value="MBOAT"/>
    <property type="match status" value="1"/>
</dbReference>
<dbReference type="EC" id="2.3.1.250" evidence="9"/>
<dbReference type="GO" id="GO:1990698">
    <property type="term" value="F:palmitoleoyltransferase activity"/>
    <property type="evidence" value="ECO:0007669"/>
    <property type="project" value="UniProtKB-EC"/>
</dbReference>
<evidence type="ECO:0000313" key="15">
    <source>
        <dbReference type="Proteomes" id="UP001620626"/>
    </source>
</evidence>
<feature type="transmembrane region" description="Helical" evidence="12">
    <location>
        <begin position="196"/>
        <end position="217"/>
    </location>
</feature>
<dbReference type="PANTHER" id="PTHR13906">
    <property type="entry name" value="PORCUPINE"/>
    <property type="match status" value="1"/>
</dbReference>
<sequence length="471" mass="53643">MDAPQPFHHYPFDLNGDDELLLSDFYELHDFDLSAEENPFSSAARCIFGVIGSLNLFLLRIFVASFLQFLISILIRQRDVANLLIGLVGFALVWSNAVRSELVVPLFVYFFFATLVILSQLISGKGIFCSTFTIFFVLFCQLLYSAEDFTVIRGALMVAAMKMISLAFDAEDGSFHTIGLGDCWHSSPFIKRVCSMFAFVFSPCSVLFGPPIQFAQFDDWTFRRDHSFGLFPLLKRLLHFALLLLSSLLFLSLSSCLIDPSSDFFPSHLSSWLFVHFLNAQSFRFSHFFVCYLASACAVLAGHPIVEITRWTSIEWPRSMAEVAVHWNKPMHFFLHKYVYRRAKVRLGSLFSLLLTFAVSSALHGFDFQMLAVLLSLGLFAFSETKCPANCHHRYKKGPFSLVFVRLCFTLVNIFLLIYLGSPFHGEGQFTGYSAEHLLSIWRDQFHYSGHLIAFVTILISFVIPRKCKDN</sequence>
<feature type="transmembrane region" description="Helical" evidence="12">
    <location>
        <begin position="345"/>
        <end position="363"/>
    </location>
</feature>
<keyword evidence="5 12" id="KW-1133">Transmembrane helix</keyword>
<evidence type="ECO:0000256" key="3">
    <source>
        <dbReference type="ARBA" id="ARBA00022687"/>
    </source>
</evidence>
<evidence type="ECO:0000256" key="4">
    <source>
        <dbReference type="ARBA" id="ARBA00022692"/>
    </source>
</evidence>
<proteinExistence type="inferred from homology"/>
<evidence type="ECO:0000256" key="7">
    <source>
        <dbReference type="ARBA" id="ARBA00023315"/>
    </source>
</evidence>
<evidence type="ECO:0000313" key="14">
    <source>
        <dbReference type="EMBL" id="KAL3114978.1"/>
    </source>
</evidence>
<keyword evidence="15" id="KW-1185">Reference proteome</keyword>
<feature type="transmembrane region" description="Helical" evidence="12">
    <location>
        <begin position="127"/>
        <end position="144"/>
    </location>
</feature>